<reference evidence="1" key="1">
    <citation type="submission" date="2020-08" db="EMBL/GenBank/DDBJ databases">
        <title>Multicomponent nature underlies the extraordinary mechanical properties of spider dragline silk.</title>
        <authorList>
            <person name="Kono N."/>
            <person name="Nakamura H."/>
            <person name="Mori M."/>
            <person name="Yoshida Y."/>
            <person name="Ohtoshi R."/>
            <person name="Malay A.D."/>
            <person name="Moran D.A.P."/>
            <person name="Tomita M."/>
            <person name="Numata K."/>
            <person name="Arakawa K."/>
        </authorList>
    </citation>
    <scope>NUCLEOTIDE SEQUENCE</scope>
</reference>
<dbReference type="AlphaFoldDB" id="A0A8X6PRT0"/>
<name>A0A8X6PRT0_NEPPI</name>
<sequence length="159" mass="17948">MLYKTPKFASIQFSPIFSLAVTCIADSDEFHASIACNIMILSDDQRTQIDTFVVIFVQAVRIRLPSTSITFRPTKAANRSTPIRLPPANEDLYDEDCIRLEKVVLTSELLVSLRAYCISLQNDKEIEFQIKRLLEANIIESSHSPYAATETLVMKKCEG</sequence>
<keyword evidence="2" id="KW-1185">Reference proteome</keyword>
<dbReference type="EMBL" id="BMAW01071365">
    <property type="protein sequence ID" value="GFT77813.1"/>
    <property type="molecule type" value="Genomic_DNA"/>
</dbReference>
<comment type="caution">
    <text evidence="1">The sequence shown here is derived from an EMBL/GenBank/DDBJ whole genome shotgun (WGS) entry which is preliminary data.</text>
</comment>
<protein>
    <submittedName>
        <fullName evidence="1">Uncharacterized protein</fullName>
    </submittedName>
</protein>
<organism evidence="1 2">
    <name type="scientific">Nephila pilipes</name>
    <name type="common">Giant wood spider</name>
    <name type="synonym">Nephila maculata</name>
    <dbReference type="NCBI Taxonomy" id="299642"/>
    <lineage>
        <taxon>Eukaryota</taxon>
        <taxon>Metazoa</taxon>
        <taxon>Ecdysozoa</taxon>
        <taxon>Arthropoda</taxon>
        <taxon>Chelicerata</taxon>
        <taxon>Arachnida</taxon>
        <taxon>Araneae</taxon>
        <taxon>Araneomorphae</taxon>
        <taxon>Entelegynae</taxon>
        <taxon>Araneoidea</taxon>
        <taxon>Nephilidae</taxon>
        <taxon>Nephila</taxon>
    </lineage>
</organism>
<proteinExistence type="predicted"/>
<evidence type="ECO:0000313" key="1">
    <source>
        <dbReference type="EMBL" id="GFT77813.1"/>
    </source>
</evidence>
<gene>
    <name evidence="1" type="ORF">NPIL_693651</name>
</gene>
<evidence type="ECO:0000313" key="2">
    <source>
        <dbReference type="Proteomes" id="UP000887013"/>
    </source>
</evidence>
<accession>A0A8X6PRT0</accession>
<dbReference type="Gene3D" id="3.10.10.10">
    <property type="entry name" value="HIV Type 1 Reverse Transcriptase, subunit A, domain 1"/>
    <property type="match status" value="1"/>
</dbReference>
<dbReference type="OrthoDB" id="6427440at2759"/>
<dbReference type="Proteomes" id="UP000887013">
    <property type="component" value="Unassembled WGS sequence"/>
</dbReference>